<keyword evidence="2" id="KW-1133">Transmembrane helix</keyword>
<feature type="transmembrane region" description="Helical" evidence="2">
    <location>
        <begin position="36"/>
        <end position="58"/>
    </location>
</feature>
<proteinExistence type="predicted"/>
<feature type="compositionally biased region" description="Basic and acidic residues" evidence="1">
    <location>
        <begin position="1"/>
        <end position="10"/>
    </location>
</feature>
<keyword evidence="2" id="KW-0812">Transmembrane</keyword>
<feature type="domain" description="Partial AB-hydrolase lipase" evidence="3">
    <location>
        <begin position="107"/>
        <end position="169"/>
    </location>
</feature>
<evidence type="ECO:0000256" key="1">
    <source>
        <dbReference type="SAM" id="MobiDB-lite"/>
    </source>
</evidence>
<gene>
    <name evidence="4" type="ORF">CSSPJE1EN1_LOCUS15329</name>
</gene>
<reference evidence="4" key="1">
    <citation type="submission" date="2024-02" db="EMBL/GenBank/DDBJ databases">
        <authorList>
            <consortium name="ELIXIR-Norway"/>
            <consortium name="Elixir Norway"/>
        </authorList>
    </citation>
    <scope>NUCLEOTIDE SEQUENCE</scope>
</reference>
<dbReference type="InterPro" id="IPR006693">
    <property type="entry name" value="AB_hydrolase_lipase"/>
</dbReference>
<accession>A0ABP0WUK1</accession>
<protein>
    <recommendedName>
        <fullName evidence="3">Partial AB-hydrolase lipase domain-containing protein</fullName>
    </recommendedName>
</protein>
<dbReference type="PANTHER" id="PTHR11005">
    <property type="entry name" value="LYSOSOMAL ACID LIPASE-RELATED"/>
    <property type="match status" value="1"/>
</dbReference>
<dbReference type="Proteomes" id="UP001497444">
    <property type="component" value="Chromosome 3"/>
</dbReference>
<organism evidence="4 5">
    <name type="scientific">Sphagnum jensenii</name>
    <dbReference type="NCBI Taxonomy" id="128206"/>
    <lineage>
        <taxon>Eukaryota</taxon>
        <taxon>Viridiplantae</taxon>
        <taxon>Streptophyta</taxon>
        <taxon>Embryophyta</taxon>
        <taxon>Bryophyta</taxon>
        <taxon>Sphagnophytina</taxon>
        <taxon>Sphagnopsida</taxon>
        <taxon>Sphagnales</taxon>
        <taxon>Sphagnaceae</taxon>
        <taxon>Sphagnum</taxon>
    </lineage>
</organism>
<dbReference type="InterPro" id="IPR029058">
    <property type="entry name" value="AB_hydrolase_fold"/>
</dbReference>
<dbReference type="Pfam" id="PF04083">
    <property type="entry name" value="Abhydro_lipase"/>
    <property type="match status" value="1"/>
</dbReference>
<keyword evidence="2" id="KW-0472">Membrane</keyword>
<sequence>MSRNHVDPPPHHQHPPHGLMQQINEFGGDLQWRRTVVVLIMMMMSVCIVLQSGAATSYNNDEFVKLKKVIETMDVTNTMDVTTSSSSGVVNKDTAATDLNSKLGLCASIIQGYGYPCQEITVQTRDGFLLGLQHIPHGLNEMGLPSLPNKPPVFLQHGVLQGGDDWVLNNPQESLGFMLADHGYDVWIGNMRGTRWSHGHIYLTPSDDKFWDWSFDEQAAIDLPALLGYIYNSSHNKVYYVGHSQGSTIALAAFTMPATGVADIVKGAVLLAPVAYLNHVKSELVRVAADLMIDKVLISNSCFSLILDVGKMLIDLACKHDGVICEDIISAVLGTNCCVNHTRFTYYLEWEPQPTSTKDMQHLAQMVRSGLFSFYDYGTEGNLKVYNQTKPPLYNLATIPKELPLFLISGGNDQLADPEDVEKLQSDLLGDVTALQIANYSHADLLVSYRANIDVNAPILAYFKELETRSSAKTKDL</sequence>
<feature type="region of interest" description="Disordered" evidence="1">
    <location>
        <begin position="1"/>
        <end position="20"/>
    </location>
</feature>
<evidence type="ECO:0000256" key="2">
    <source>
        <dbReference type="SAM" id="Phobius"/>
    </source>
</evidence>
<evidence type="ECO:0000313" key="4">
    <source>
        <dbReference type="EMBL" id="CAK9269851.1"/>
    </source>
</evidence>
<keyword evidence="5" id="KW-1185">Reference proteome</keyword>
<evidence type="ECO:0000259" key="3">
    <source>
        <dbReference type="Pfam" id="PF04083"/>
    </source>
</evidence>
<dbReference type="Gene3D" id="3.40.50.1820">
    <property type="entry name" value="alpha/beta hydrolase"/>
    <property type="match status" value="1"/>
</dbReference>
<dbReference type="EMBL" id="OZ020098">
    <property type="protein sequence ID" value="CAK9269851.1"/>
    <property type="molecule type" value="Genomic_DNA"/>
</dbReference>
<name>A0ABP0WUK1_9BRYO</name>
<evidence type="ECO:0000313" key="5">
    <source>
        <dbReference type="Proteomes" id="UP001497444"/>
    </source>
</evidence>
<dbReference type="SUPFAM" id="SSF53474">
    <property type="entry name" value="alpha/beta-Hydrolases"/>
    <property type="match status" value="1"/>
</dbReference>